<dbReference type="Proteomes" id="UP000235778">
    <property type="component" value="Unassembled WGS sequence"/>
</dbReference>
<dbReference type="GO" id="GO:0016747">
    <property type="term" value="F:acyltransferase activity, transferring groups other than amino-acyl groups"/>
    <property type="evidence" value="ECO:0007669"/>
    <property type="project" value="InterPro"/>
</dbReference>
<comment type="caution">
    <text evidence="2">The sequence shown here is derived from an EMBL/GenBank/DDBJ whole genome shotgun (WGS) entry which is preliminary data.</text>
</comment>
<proteinExistence type="predicted"/>
<dbReference type="SUPFAM" id="SSF55729">
    <property type="entry name" value="Acyl-CoA N-acyltransferases (Nat)"/>
    <property type="match status" value="1"/>
</dbReference>
<dbReference type="Pfam" id="PF00583">
    <property type="entry name" value="Acetyltransf_1"/>
    <property type="match status" value="1"/>
</dbReference>
<reference evidence="3" key="1">
    <citation type="submission" date="2016-07" db="EMBL/GenBank/DDBJ databases">
        <title>Nontailed viruses are major unrecognized killers of bacteria in the ocean.</title>
        <authorList>
            <person name="Kauffman K."/>
            <person name="Hussain F."/>
            <person name="Yang J."/>
            <person name="Arevalo P."/>
            <person name="Brown J."/>
            <person name="Cutler M."/>
            <person name="Kelly L."/>
            <person name="Polz M.F."/>
        </authorList>
    </citation>
    <scope>NUCLEOTIDE SEQUENCE [LARGE SCALE GENOMIC DNA]</scope>
    <source>
        <strain evidence="3">10N.286.55.C1</strain>
    </source>
</reference>
<dbReference type="PROSITE" id="PS51186">
    <property type="entry name" value="GNAT"/>
    <property type="match status" value="1"/>
</dbReference>
<organism evidence="2 3">
    <name type="scientific">Vibrio lentus</name>
    <dbReference type="NCBI Taxonomy" id="136468"/>
    <lineage>
        <taxon>Bacteria</taxon>
        <taxon>Pseudomonadati</taxon>
        <taxon>Pseudomonadota</taxon>
        <taxon>Gammaproteobacteria</taxon>
        <taxon>Vibrionales</taxon>
        <taxon>Vibrionaceae</taxon>
        <taxon>Vibrio</taxon>
    </lineage>
</organism>
<name>A0A2N7BUB9_9VIBR</name>
<dbReference type="AlphaFoldDB" id="A0A2N7BUB9"/>
<dbReference type="InterPro" id="IPR016181">
    <property type="entry name" value="Acyl_CoA_acyltransferase"/>
</dbReference>
<evidence type="ECO:0000313" key="2">
    <source>
        <dbReference type="EMBL" id="PME63594.1"/>
    </source>
</evidence>
<dbReference type="RefSeq" id="WP_102268204.1">
    <property type="nucleotide sequence ID" value="NZ_MCSH01000141.1"/>
</dbReference>
<dbReference type="InterPro" id="IPR000182">
    <property type="entry name" value="GNAT_dom"/>
</dbReference>
<sequence>MDVDCKIVASKDSLKYRAVRLESLKLHPECFGSGYEAQSQLPTLYFEGLIESGTQESVMIGAFVGEDLVGLCGLTPAGGNALEIIQMYVSARFRGQAIGSKMLAKANTILESRSEKELRLTVFASNVAAIKVYQDFGFETNTTDGNDLVMTFQPST</sequence>
<dbReference type="Gene3D" id="3.40.630.30">
    <property type="match status" value="1"/>
</dbReference>
<feature type="domain" description="N-acetyltransferase" evidence="1">
    <location>
        <begin position="14"/>
        <end position="155"/>
    </location>
</feature>
<evidence type="ECO:0000259" key="1">
    <source>
        <dbReference type="PROSITE" id="PS51186"/>
    </source>
</evidence>
<dbReference type="CDD" id="cd04301">
    <property type="entry name" value="NAT_SF"/>
    <property type="match status" value="1"/>
</dbReference>
<gene>
    <name evidence="2" type="ORF">BCV30_08510</name>
</gene>
<evidence type="ECO:0000313" key="3">
    <source>
        <dbReference type="Proteomes" id="UP000235778"/>
    </source>
</evidence>
<accession>A0A2N7BUB9</accession>
<protein>
    <submittedName>
        <fullName evidence="2">GNAT family N-acetyltransferase</fullName>
    </submittedName>
</protein>
<dbReference type="EMBL" id="MCSI01000119">
    <property type="protein sequence ID" value="PME63594.1"/>
    <property type="molecule type" value="Genomic_DNA"/>
</dbReference>
<keyword evidence="2" id="KW-0808">Transferase</keyword>